<feature type="transmembrane region" description="Helical" evidence="2">
    <location>
        <begin position="21"/>
        <end position="42"/>
    </location>
</feature>
<dbReference type="EMBL" id="BLBS01000028">
    <property type="protein sequence ID" value="GET88417.1"/>
    <property type="molecule type" value="Genomic_DNA"/>
</dbReference>
<evidence type="ECO:0000313" key="3">
    <source>
        <dbReference type="EMBL" id="GET88417.1"/>
    </source>
</evidence>
<organism evidence="3 4">
    <name type="scientific">Leishmania tarentolae</name>
    <name type="common">Sauroleishmania tarentolae</name>
    <dbReference type="NCBI Taxonomy" id="5689"/>
    <lineage>
        <taxon>Eukaryota</taxon>
        <taxon>Discoba</taxon>
        <taxon>Euglenozoa</taxon>
        <taxon>Kinetoplastea</taxon>
        <taxon>Metakinetoplastina</taxon>
        <taxon>Trypanosomatida</taxon>
        <taxon>Trypanosomatidae</taxon>
        <taxon>Leishmaniinae</taxon>
        <taxon>Leishmania</taxon>
        <taxon>lizard Leishmania</taxon>
    </lineage>
</organism>
<feature type="region of interest" description="Disordered" evidence="1">
    <location>
        <begin position="334"/>
        <end position="382"/>
    </location>
</feature>
<sequence length="543" mass="59411">MHIYSKDQQAFHLQRTPAEKWWSRINTFIVVAQLACFLSVIIRTAASASNSMSNNFFMTSTLSLTAPYIVKGCVYNVTRSHAFFSNVKYSMSKDNVGYFVSRDVQNVRFLMALISVHVVVSIINRLWFETNTHEIRYHFVVFRKDMLTTWEILLMVLSFVMTLLIVDDNRIMTEYITHCAADGIVRNDLYNSIQPYTELVVSYIISMTATVMNVLFAVWNLSKKNPLDLMLRVKKRQQEEWRKAMLHYYGVTNPDAAKAMQSGAHAGGTPPQVLYADSRASTVIPNTDAVSAFIGSGHELTKAGDASSSQHRHDGHHHSIRKGIGHRLTAISSSLRQPSRSHGELKVSSKRPSSQLTPTPAQPKSHMEQESPHFGPSVSRPLTPILNEEYDQVEVSEAQQYGESEGALGDYGGSIYAMAGGPSAVIEYSNSALYDLHEVHDDEDDARGAITGADIKGSSLRSGKASSVVGGAAVTAGDRRVHGTSGSEASTALVAADLTTALSPPSAHSGDRRQVPQVSLGKMLAPPSPLQGGAETTDDTVHV</sequence>
<name>A0A640KL47_LEITA</name>
<evidence type="ECO:0000313" key="4">
    <source>
        <dbReference type="Proteomes" id="UP000419144"/>
    </source>
</evidence>
<feature type="transmembrane region" description="Helical" evidence="2">
    <location>
        <begin position="200"/>
        <end position="222"/>
    </location>
</feature>
<keyword evidence="2" id="KW-0812">Transmembrane</keyword>
<accession>A0A640KL47</accession>
<dbReference type="Proteomes" id="UP000419144">
    <property type="component" value="Unassembled WGS sequence"/>
</dbReference>
<keyword evidence="2" id="KW-0472">Membrane</keyword>
<feature type="transmembrane region" description="Helical" evidence="2">
    <location>
        <begin position="109"/>
        <end position="128"/>
    </location>
</feature>
<proteinExistence type="predicted"/>
<evidence type="ECO:0000256" key="2">
    <source>
        <dbReference type="SAM" id="Phobius"/>
    </source>
</evidence>
<reference evidence="3" key="1">
    <citation type="submission" date="2019-11" db="EMBL/GenBank/DDBJ databases">
        <title>Leishmania tarentolae CDS.</title>
        <authorList>
            <person name="Goto Y."/>
            <person name="Yamagishi J."/>
        </authorList>
    </citation>
    <scope>NUCLEOTIDE SEQUENCE [LARGE SCALE GENOMIC DNA]</scope>
    <source>
        <strain evidence="3">Parrot Tar II</strain>
    </source>
</reference>
<keyword evidence="2" id="KW-1133">Transmembrane helix</keyword>
<dbReference type="AlphaFoldDB" id="A0A640KL47"/>
<dbReference type="OrthoDB" id="273279at2759"/>
<keyword evidence="4" id="KW-1185">Reference proteome</keyword>
<feature type="region of interest" description="Disordered" evidence="1">
    <location>
        <begin position="522"/>
        <end position="543"/>
    </location>
</feature>
<gene>
    <name evidence="3" type="ORF">LtaPh_2117600</name>
</gene>
<dbReference type="VEuPathDB" id="TriTrypDB:LtaPh_2117600"/>
<feature type="transmembrane region" description="Helical" evidence="2">
    <location>
        <begin position="149"/>
        <end position="166"/>
    </location>
</feature>
<feature type="compositionally biased region" description="Polar residues" evidence="1">
    <location>
        <begin position="350"/>
        <end position="359"/>
    </location>
</feature>
<evidence type="ECO:0000256" key="1">
    <source>
        <dbReference type="SAM" id="MobiDB-lite"/>
    </source>
</evidence>
<protein>
    <submittedName>
        <fullName evidence="3">Uncharacterized protein</fullName>
    </submittedName>
</protein>
<comment type="caution">
    <text evidence="3">The sequence shown here is derived from an EMBL/GenBank/DDBJ whole genome shotgun (WGS) entry which is preliminary data.</text>
</comment>
<feature type="region of interest" description="Disordered" evidence="1">
    <location>
        <begin position="301"/>
        <end position="321"/>
    </location>
</feature>